<name>A0AAD3S3L2_NEPGR</name>
<proteinExistence type="predicted"/>
<feature type="region of interest" description="Disordered" evidence="1">
    <location>
        <begin position="55"/>
        <end position="80"/>
    </location>
</feature>
<accession>A0AAD3S3L2</accession>
<organism evidence="2 3">
    <name type="scientific">Nepenthes gracilis</name>
    <name type="common">Slender pitcher plant</name>
    <dbReference type="NCBI Taxonomy" id="150966"/>
    <lineage>
        <taxon>Eukaryota</taxon>
        <taxon>Viridiplantae</taxon>
        <taxon>Streptophyta</taxon>
        <taxon>Embryophyta</taxon>
        <taxon>Tracheophyta</taxon>
        <taxon>Spermatophyta</taxon>
        <taxon>Magnoliopsida</taxon>
        <taxon>eudicotyledons</taxon>
        <taxon>Gunneridae</taxon>
        <taxon>Pentapetalae</taxon>
        <taxon>Caryophyllales</taxon>
        <taxon>Nepenthaceae</taxon>
        <taxon>Nepenthes</taxon>
    </lineage>
</organism>
<dbReference type="Proteomes" id="UP001279734">
    <property type="component" value="Unassembled WGS sequence"/>
</dbReference>
<evidence type="ECO:0000313" key="2">
    <source>
        <dbReference type="EMBL" id="GMH03587.1"/>
    </source>
</evidence>
<gene>
    <name evidence="2" type="ORF">Nepgr_005426</name>
</gene>
<keyword evidence="3" id="KW-1185">Reference proteome</keyword>
<protein>
    <submittedName>
        <fullName evidence="2">Uncharacterized protein</fullName>
    </submittedName>
</protein>
<evidence type="ECO:0000313" key="3">
    <source>
        <dbReference type="Proteomes" id="UP001279734"/>
    </source>
</evidence>
<evidence type="ECO:0000256" key="1">
    <source>
        <dbReference type="SAM" id="MobiDB-lite"/>
    </source>
</evidence>
<sequence length="227" mass="24310">MSGVYSSQAVILPCTETVPISDDIAAYAIASLLGVVDSNPPLITIANSPRASWSSVVQQKTKAQDQQGNPVPDAPNTAAPNLPASISFHDFVANGKATEDDDLDCLTITSRCNDSIQPPGVDQQFDTHNDSAALGKLVHAPPLVEGDAPVQFEEVVEDEDYFYDPMLNALMMSLEANVTQIYLDSLTSEESSGLIGVCIPIRLKKGRIKFSHLLLQSKMEPGSQPSP</sequence>
<comment type="caution">
    <text evidence="2">The sequence shown here is derived from an EMBL/GenBank/DDBJ whole genome shotgun (WGS) entry which is preliminary data.</text>
</comment>
<dbReference type="EMBL" id="BSYO01000004">
    <property type="protein sequence ID" value="GMH03587.1"/>
    <property type="molecule type" value="Genomic_DNA"/>
</dbReference>
<reference evidence="2" key="1">
    <citation type="submission" date="2023-05" db="EMBL/GenBank/DDBJ databases">
        <title>Nepenthes gracilis genome sequencing.</title>
        <authorList>
            <person name="Fukushima K."/>
        </authorList>
    </citation>
    <scope>NUCLEOTIDE SEQUENCE</scope>
    <source>
        <strain evidence="2">SING2019-196</strain>
    </source>
</reference>
<dbReference type="AlphaFoldDB" id="A0AAD3S3L2"/>
<feature type="compositionally biased region" description="Polar residues" evidence="1">
    <location>
        <begin position="55"/>
        <end position="69"/>
    </location>
</feature>